<gene>
    <name evidence="8" type="primary">corA</name>
    <name evidence="9" type="ORF">ATL39_1645</name>
</gene>
<feature type="transmembrane region" description="Helical" evidence="8">
    <location>
        <begin position="254"/>
        <end position="277"/>
    </location>
</feature>
<evidence type="ECO:0000313" key="10">
    <source>
        <dbReference type="Proteomes" id="UP000285120"/>
    </source>
</evidence>
<evidence type="ECO:0000256" key="2">
    <source>
        <dbReference type="ARBA" id="ARBA00009765"/>
    </source>
</evidence>
<dbReference type="PANTHER" id="PTHR46494:SF1">
    <property type="entry name" value="CORA FAMILY METAL ION TRANSPORTER (EUROFUNG)"/>
    <property type="match status" value="1"/>
</dbReference>
<keyword evidence="4 8" id="KW-1003">Cell membrane</keyword>
<evidence type="ECO:0000256" key="5">
    <source>
        <dbReference type="ARBA" id="ARBA00022692"/>
    </source>
</evidence>
<keyword evidence="5 8" id="KW-0812">Transmembrane</keyword>
<evidence type="ECO:0000256" key="7">
    <source>
        <dbReference type="ARBA" id="ARBA00023136"/>
    </source>
</evidence>
<keyword evidence="10" id="KW-1185">Reference proteome</keyword>
<dbReference type="NCBIfam" id="TIGR00383">
    <property type="entry name" value="corA"/>
    <property type="match status" value="1"/>
</dbReference>
<protein>
    <recommendedName>
        <fullName evidence="8">Magnesium transport protein CorA</fullName>
    </recommendedName>
</protein>
<keyword evidence="8" id="KW-0460">Magnesium</keyword>
<dbReference type="SUPFAM" id="SSF144083">
    <property type="entry name" value="Magnesium transport protein CorA, transmembrane region"/>
    <property type="match status" value="1"/>
</dbReference>
<dbReference type="OrthoDB" id="9803416at2"/>
<dbReference type="InterPro" id="IPR004488">
    <property type="entry name" value="Mg/Co-transport_prot_CorA"/>
</dbReference>
<accession>A0A419V4I1</accession>
<dbReference type="GO" id="GO:0000287">
    <property type="term" value="F:magnesium ion binding"/>
    <property type="evidence" value="ECO:0007669"/>
    <property type="project" value="TreeGrafter"/>
</dbReference>
<keyword evidence="6 8" id="KW-1133">Transmembrane helix</keyword>
<name>A0A419V4I1_9BACL</name>
<comment type="caution">
    <text evidence="9">The sequence shown here is derived from an EMBL/GenBank/DDBJ whole genome shotgun (WGS) entry which is preliminary data.</text>
</comment>
<reference evidence="9 10" key="1">
    <citation type="submission" date="2018-09" db="EMBL/GenBank/DDBJ databases">
        <title>Genomic Encyclopedia of Archaeal and Bacterial Type Strains, Phase II (KMG-II): from individual species to whole genera.</title>
        <authorList>
            <person name="Goeker M."/>
        </authorList>
    </citation>
    <scope>NUCLEOTIDE SEQUENCE [LARGE SCALE GENOMIC DNA]</scope>
    <source>
        <strain evidence="9 10">DSM 17008</strain>
    </source>
</reference>
<dbReference type="InterPro" id="IPR002523">
    <property type="entry name" value="MgTranspt_CorA/ZnTranspt_ZntB"/>
</dbReference>
<dbReference type="GO" id="GO:0050897">
    <property type="term" value="F:cobalt ion binding"/>
    <property type="evidence" value="ECO:0007669"/>
    <property type="project" value="TreeGrafter"/>
</dbReference>
<comment type="similarity">
    <text evidence="2 8">Belongs to the CorA metal ion transporter (MIT) (TC 1.A.35) family.</text>
</comment>
<dbReference type="FunFam" id="1.20.58.340:FF:000012">
    <property type="entry name" value="Magnesium transport protein CorA"/>
    <property type="match status" value="1"/>
</dbReference>
<dbReference type="CDD" id="cd12831">
    <property type="entry name" value="TmCorA-like_u2"/>
    <property type="match status" value="1"/>
</dbReference>
<dbReference type="PANTHER" id="PTHR46494">
    <property type="entry name" value="CORA FAMILY METAL ION TRANSPORTER (EUROFUNG)"/>
    <property type="match status" value="1"/>
</dbReference>
<dbReference type="InterPro" id="IPR045861">
    <property type="entry name" value="CorA_cytoplasmic_dom"/>
</dbReference>
<dbReference type="GO" id="GO:0015087">
    <property type="term" value="F:cobalt ion transmembrane transporter activity"/>
    <property type="evidence" value="ECO:0007669"/>
    <property type="project" value="UniProtKB-UniRule"/>
</dbReference>
<evidence type="ECO:0000256" key="3">
    <source>
        <dbReference type="ARBA" id="ARBA00022448"/>
    </source>
</evidence>
<dbReference type="EMBL" id="RAPK01000008">
    <property type="protein sequence ID" value="RKD73352.1"/>
    <property type="molecule type" value="Genomic_DNA"/>
</dbReference>
<keyword evidence="3 8" id="KW-0813">Transport</keyword>
<dbReference type="Gene3D" id="1.20.58.340">
    <property type="entry name" value="Magnesium transport protein CorA, transmembrane region"/>
    <property type="match status" value="2"/>
</dbReference>
<dbReference type="GO" id="GO:0015095">
    <property type="term" value="F:magnesium ion transmembrane transporter activity"/>
    <property type="evidence" value="ECO:0007669"/>
    <property type="project" value="UniProtKB-UniRule"/>
</dbReference>
<organism evidence="9 10">
    <name type="scientific">Sinobaca qinghaiensis</name>
    <dbReference type="NCBI Taxonomy" id="342944"/>
    <lineage>
        <taxon>Bacteria</taxon>
        <taxon>Bacillati</taxon>
        <taxon>Bacillota</taxon>
        <taxon>Bacilli</taxon>
        <taxon>Bacillales</taxon>
        <taxon>Sporolactobacillaceae</taxon>
        <taxon>Sinobaca</taxon>
    </lineage>
</organism>
<dbReference type="InterPro" id="IPR045863">
    <property type="entry name" value="CorA_TM1_TM2"/>
</dbReference>
<dbReference type="Gene3D" id="3.30.460.20">
    <property type="entry name" value="CorA soluble domain-like"/>
    <property type="match status" value="1"/>
</dbReference>
<keyword evidence="8" id="KW-0406">Ion transport</keyword>
<dbReference type="GO" id="GO:0005886">
    <property type="term" value="C:plasma membrane"/>
    <property type="evidence" value="ECO:0007669"/>
    <property type="project" value="UniProtKB-SubCell"/>
</dbReference>
<dbReference type="Pfam" id="PF01544">
    <property type="entry name" value="CorA"/>
    <property type="match status" value="1"/>
</dbReference>
<evidence type="ECO:0000313" key="9">
    <source>
        <dbReference type="EMBL" id="RKD73352.1"/>
    </source>
</evidence>
<comment type="subcellular location">
    <subcellularLocation>
        <location evidence="1">Cell membrane</location>
        <topology evidence="1">Multi-pass membrane protein</topology>
    </subcellularLocation>
    <subcellularLocation>
        <location evidence="8">Membrane</location>
        <topology evidence="8">Multi-pass membrane protein</topology>
    </subcellularLocation>
</comment>
<comment type="function">
    <text evidence="8">Mediates influx of magnesium ions.</text>
</comment>
<dbReference type="AlphaFoldDB" id="A0A419V4I1"/>
<evidence type="ECO:0000256" key="4">
    <source>
        <dbReference type="ARBA" id="ARBA00022475"/>
    </source>
</evidence>
<proteinExistence type="inferred from homology"/>
<keyword evidence="7 8" id="KW-0472">Membrane</keyword>
<evidence type="ECO:0000256" key="8">
    <source>
        <dbReference type="RuleBase" id="RU362010"/>
    </source>
</evidence>
<dbReference type="RefSeq" id="WP_120192845.1">
    <property type="nucleotide sequence ID" value="NZ_RAPK01000008.1"/>
</dbReference>
<dbReference type="Proteomes" id="UP000285120">
    <property type="component" value="Unassembled WGS sequence"/>
</dbReference>
<evidence type="ECO:0000256" key="1">
    <source>
        <dbReference type="ARBA" id="ARBA00004651"/>
    </source>
</evidence>
<dbReference type="SUPFAM" id="SSF143865">
    <property type="entry name" value="CorA soluble domain-like"/>
    <property type="match status" value="1"/>
</dbReference>
<sequence length="319" mass="37854">MIRTLAVTIHNEFIENEDIAVLLADQTIKWFWADFRDPSTQEASRLETDFAFHPLAVEDCFHSMQRPKYDHYEDFEFFVMHSLQKDTFAKKEVDIFSGRNYVVTFHLSASPEIDAIWEKARTSADFRQNGTYYIIYSIIDKIVDEYFPPLYQMEDRLNEIEEKDADKTYRDLIDEVFDIRGDLLQLRRTIVPMRDLLYRLLDLRLDLITEHKAYYRDVYDHLLKQTELIQSNREMTSDMRDNYQTINSNRMNEIMMTLTIVSTIFIPLTFIAGLYGMNFTNMPELTADNGYFITLAVMAVMAGVLLLLFKWKGWFNIFK</sequence>
<evidence type="ECO:0000256" key="6">
    <source>
        <dbReference type="ARBA" id="ARBA00022989"/>
    </source>
</evidence>
<feature type="transmembrane region" description="Helical" evidence="8">
    <location>
        <begin position="289"/>
        <end position="309"/>
    </location>
</feature>